<dbReference type="EMBL" id="CM039432">
    <property type="protein sequence ID" value="KAI4333398.1"/>
    <property type="molecule type" value="Genomic_DNA"/>
</dbReference>
<protein>
    <submittedName>
        <fullName evidence="1">Uncharacterized protein</fullName>
    </submittedName>
</protein>
<comment type="caution">
    <text evidence="1">The sequence shown here is derived from an EMBL/GenBank/DDBJ whole genome shotgun (WGS) entry which is preliminary data.</text>
</comment>
<accession>A0ACB9NAL4</accession>
<dbReference type="Proteomes" id="UP000828941">
    <property type="component" value="Chromosome 7"/>
</dbReference>
<evidence type="ECO:0000313" key="1">
    <source>
        <dbReference type="EMBL" id="KAI4333398.1"/>
    </source>
</evidence>
<keyword evidence="2" id="KW-1185">Reference proteome</keyword>
<reference evidence="1 2" key="1">
    <citation type="journal article" date="2022" name="DNA Res.">
        <title>Chromosomal-level genome assembly of the orchid tree Bauhinia variegata (Leguminosae; Cercidoideae) supports the allotetraploid origin hypothesis of Bauhinia.</title>
        <authorList>
            <person name="Zhong Y."/>
            <person name="Chen Y."/>
            <person name="Zheng D."/>
            <person name="Pang J."/>
            <person name="Liu Y."/>
            <person name="Luo S."/>
            <person name="Meng S."/>
            <person name="Qian L."/>
            <person name="Wei D."/>
            <person name="Dai S."/>
            <person name="Zhou R."/>
        </authorList>
    </citation>
    <scope>NUCLEOTIDE SEQUENCE [LARGE SCALE GENOMIC DNA]</scope>
    <source>
        <strain evidence="1">BV-YZ2020</strain>
    </source>
</reference>
<name>A0ACB9NAL4_BAUVA</name>
<sequence>MAIMDLKFLVFLIALLLVWETQVQAETKVFNVINYGAVADGSKDNAQAFLDAWNDACQYEGNGRMYIPSGTYQLNHVQFKGPCNGGMEFMIQGTLKAPTDPKLFFVSETWINFQYVSALTIYGGGTLDGQGASAWKDNTCSTNPSCRTLPTALRLDFTNTSQIRDLVSLNSKNVHLTLYGCDNVEISNIKISAPGDSPNTDGIKMAKSKNIRIIHSDIGTGDDCIAMLDGLYDIQISGVTCGPGHGISIGSLADSRDIEDVSRITVRNCRLHDTTNGLRLKTWASPYKGRVFNLTYEDIVMENVQNPIIIDQNYCPHCRCNSTASSHVHISNVRFKNIRGTSSSEYAVTLNCSQARPCTDMRLEDIKLEYKSRGTPALSSCSHARGASYRPLRPLSCL</sequence>
<gene>
    <name evidence="1" type="ORF">L6164_018219</name>
</gene>
<evidence type="ECO:0000313" key="2">
    <source>
        <dbReference type="Proteomes" id="UP000828941"/>
    </source>
</evidence>
<proteinExistence type="predicted"/>
<organism evidence="1 2">
    <name type="scientific">Bauhinia variegata</name>
    <name type="common">Purple orchid tree</name>
    <name type="synonym">Phanera variegata</name>
    <dbReference type="NCBI Taxonomy" id="167791"/>
    <lineage>
        <taxon>Eukaryota</taxon>
        <taxon>Viridiplantae</taxon>
        <taxon>Streptophyta</taxon>
        <taxon>Embryophyta</taxon>
        <taxon>Tracheophyta</taxon>
        <taxon>Spermatophyta</taxon>
        <taxon>Magnoliopsida</taxon>
        <taxon>eudicotyledons</taxon>
        <taxon>Gunneridae</taxon>
        <taxon>Pentapetalae</taxon>
        <taxon>rosids</taxon>
        <taxon>fabids</taxon>
        <taxon>Fabales</taxon>
        <taxon>Fabaceae</taxon>
        <taxon>Cercidoideae</taxon>
        <taxon>Cercideae</taxon>
        <taxon>Bauhiniinae</taxon>
        <taxon>Bauhinia</taxon>
    </lineage>
</organism>